<organism evidence="2 3">
    <name type="scientific">Clostridium disporicum</name>
    <dbReference type="NCBI Taxonomy" id="84024"/>
    <lineage>
        <taxon>Bacteria</taxon>
        <taxon>Bacillati</taxon>
        <taxon>Bacillota</taxon>
        <taxon>Clostridia</taxon>
        <taxon>Eubacteriales</taxon>
        <taxon>Clostridiaceae</taxon>
        <taxon>Clostridium</taxon>
    </lineage>
</organism>
<evidence type="ECO:0000313" key="3">
    <source>
        <dbReference type="Proteomes" id="UP000095558"/>
    </source>
</evidence>
<protein>
    <submittedName>
        <fullName evidence="2">Uncharacterized protein</fullName>
    </submittedName>
</protein>
<dbReference type="OrthoDB" id="1646823at2"/>
<keyword evidence="1" id="KW-0472">Membrane</keyword>
<evidence type="ECO:0000256" key="1">
    <source>
        <dbReference type="SAM" id="Phobius"/>
    </source>
</evidence>
<evidence type="ECO:0000313" key="2">
    <source>
        <dbReference type="EMBL" id="CUO91797.1"/>
    </source>
</evidence>
<dbReference type="EMBL" id="CYZV01000089">
    <property type="protein sequence ID" value="CUO91797.1"/>
    <property type="molecule type" value="Genomic_DNA"/>
</dbReference>
<feature type="transmembrane region" description="Helical" evidence="1">
    <location>
        <begin position="70"/>
        <end position="90"/>
    </location>
</feature>
<proteinExistence type="predicted"/>
<feature type="transmembrane region" description="Helical" evidence="1">
    <location>
        <begin position="36"/>
        <end position="58"/>
    </location>
</feature>
<dbReference type="RefSeq" id="WP_055278026.1">
    <property type="nucleotide sequence ID" value="NZ_CYYT01000006.1"/>
</dbReference>
<feature type="transmembrane region" description="Helical" evidence="1">
    <location>
        <begin position="161"/>
        <end position="179"/>
    </location>
</feature>
<dbReference type="AlphaFoldDB" id="A0A174J1U3"/>
<accession>A0A174J1U3</accession>
<dbReference type="Pfam" id="PF20128">
    <property type="entry name" value="DUF6518"/>
    <property type="match status" value="1"/>
</dbReference>
<name>A0A174J1U3_9CLOT</name>
<dbReference type="Proteomes" id="UP000095558">
    <property type="component" value="Unassembled WGS sequence"/>
</dbReference>
<feature type="transmembrane region" description="Helical" evidence="1">
    <location>
        <begin position="9"/>
        <end position="30"/>
    </location>
</feature>
<feature type="transmembrane region" description="Helical" evidence="1">
    <location>
        <begin position="186"/>
        <end position="203"/>
    </location>
</feature>
<gene>
    <name evidence="2" type="ORF">ERS852470_03700</name>
</gene>
<feature type="transmembrane region" description="Helical" evidence="1">
    <location>
        <begin position="105"/>
        <end position="123"/>
    </location>
</feature>
<reference evidence="2 3" key="1">
    <citation type="submission" date="2015-09" db="EMBL/GenBank/DDBJ databases">
        <authorList>
            <consortium name="Pathogen Informatics"/>
        </authorList>
    </citation>
    <scope>NUCLEOTIDE SEQUENCE [LARGE SCALE GENOMIC DNA]</scope>
    <source>
        <strain evidence="2 3">2789STDY5834855</strain>
    </source>
</reference>
<keyword evidence="1" id="KW-1133">Transmembrane helix</keyword>
<dbReference type="InterPro" id="IPR045393">
    <property type="entry name" value="DUF6518"/>
</dbReference>
<feature type="transmembrane region" description="Helical" evidence="1">
    <location>
        <begin position="130"/>
        <end position="149"/>
    </location>
</feature>
<keyword evidence="1" id="KW-0812">Transmembrane</keyword>
<sequence length="279" mass="31978">MKSKYAKKSYIEVICFGAIIGLITELLNFYPNDDLWGWSSIASSFGFWIFSTTFVIYFSSSNKNAMINTFSYLSSMCISYYLLQGIIDFFTPNVTVDKFLQWNHLFHWIGIAVFCGLVAYVLFYWNKKTVWGSVLYALPVAGMLVDTINNCMKFYYSQTNLANSILGIIFLLIMFVVLFKKVDKKCIFVFVLIVVALIGFILFPTTSQSITMESTITCELGSETEVFYIKMRDDGKILEIEGDETVYEEIDINSLKTIPEVVHALQNYYESKGGAWKME</sequence>